<dbReference type="EMBL" id="CP040710">
    <property type="protein sequence ID" value="QCW99875.1"/>
    <property type="molecule type" value="Genomic_DNA"/>
</dbReference>
<dbReference type="SUPFAM" id="SSF69279">
    <property type="entry name" value="Phage tail proteins"/>
    <property type="match status" value="1"/>
</dbReference>
<dbReference type="Pfam" id="PF05954">
    <property type="entry name" value="Phage_GPD"/>
    <property type="match status" value="1"/>
</dbReference>
<dbReference type="InterPro" id="IPR037026">
    <property type="entry name" value="Vgr_OB-fold_dom_sf"/>
</dbReference>
<dbReference type="InterPro" id="IPR006531">
    <property type="entry name" value="Gp5/Vgr_OB"/>
</dbReference>
<dbReference type="RefSeq" id="WP_138852225.1">
    <property type="nucleotide sequence ID" value="NZ_CP040710.1"/>
</dbReference>
<keyword evidence="3" id="KW-1185">Reference proteome</keyword>
<dbReference type="Gene3D" id="2.40.50.230">
    <property type="entry name" value="Gp5 N-terminal domain"/>
    <property type="match status" value="1"/>
</dbReference>
<evidence type="ECO:0000313" key="3">
    <source>
        <dbReference type="Proteomes" id="UP000310017"/>
    </source>
</evidence>
<protein>
    <submittedName>
        <fullName evidence="2">Type IV secretion protein Rhs</fullName>
    </submittedName>
</protein>
<dbReference type="Gene3D" id="2.30.110.50">
    <property type="match status" value="1"/>
</dbReference>
<dbReference type="Gene3D" id="3.55.50.10">
    <property type="entry name" value="Baseplate protein-like domains"/>
    <property type="match status" value="1"/>
</dbReference>
<feature type="domain" description="Gp5/Type VI secretion system Vgr protein OB-fold" evidence="1">
    <location>
        <begin position="368"/>
        <end position="441"/>
    </location>
</feature>
<gene>
    <name evidence="2" type="ORF">FGM00_07095</name>
</gene>
<accession>A0A5B7SMT8</accession>
<organism evidence="2 3">
    <name type="scientific">Aggregatimonas sangjinii</name>
    <dbReference type="NCBI Taxonomy" id="2583587"/>
    <lineage>
        <taxon>Bacteria</taxon>
        <taxon>Pseudomonadati</taxon>
        <taxon>Bacteroidota</taxon>
        <taxon>Flavobacteriia</taxon>
        <taxon>Flavobacteriales</taxon>
        <taxon>Flavobacteriaceae</taxon>
        <taxon>Aggregatimonas</taxon>
    </lineage>
</organism>
<dbReference type="KEGG" id="asag:FGM00_07095"/>
<dbReference type="OrthoDB" id="7033094at2"/>
<dbReference type="AlphaFoldDB" id="A0A5B7SMT8"/>
<dbReference type="Gene3D" id="4.10.220.110">
    <property type="match status" value="1"/>
</dbReference>
<proteinExistence type="predicted"/>
<dbReference type="Proteomes" id="UP000310017">
    <property type="component" value="Chromosome"/>
</dbReference>
<sequence>MPKIVQIKLIVGGEEFLPKSGYNVSVEQSVGGHSAFRITFPSNATEGYEGVMMNTALSFVGKKASIGLNGNQMEFSGVVTSVDFQKGVGAAGTIVLSGHGPSVLLSNSIQCFSYDEGTALSQVINDTVNGHSGEHLKTAIGEGTDIKLPYTVQYNESDLSFLQRLCSRYGIWLYHNGKEFCIGRKGHKPVQGTVGVDVLAFNVSTSLREQQFAVKGHDWVNDTLLEAESIAHNASSSHPYLSRVKSESDAVFAKKGLYDYNVGQHEYSAQGGVDLATKVNTLGKSSGMVLASGTSEVSNLRVGDTLELTGLNFSNPTTKDPYGSYDIVKVVHRFDHSGHYRNDFEGVPEGTQHLPYSNSFRIPRAGAQRGWVFDNADPDGLGRIKVQFPWQKAKGTSTPWIKMSTPYSGGGKGFYFIPELEEEVLVGFEGDNPEKPFVLSAGYNTAANSGFADPDNNIKAIKTRSGHLIELNDTDGEESITITDKNSNKIFLNTKDSSISITAPANLSLTADTIDIKAKNALTMKSVESTIAIGAKEAIGMHSTEATVQISGKENVDVRSTEAETKIKAKTTLNIVGNEKVDILSGDQLAMHGKSTSKLTGGEVHVNKG</sequence>
<dbReference type="SUPFAM" id="SSF69255">
    <property type="entry name" value="gp5 N-terminal domain-like"/>
    <property type="match status" value="1"/>
</dbReference>
<evidence type="ECO:0000313" key="2">
    <source>
        <dbReference type="EMBL" id="QCW99875.1"/>
    </source>
</evidence>
<reference evidence="2 3" key="1">
    <citation type="submission" date="2019-05" db="EMBL/GenBank/DDBJ databases">
        <title>Genome sequencing of F202Z8.</title>
        <authorList>
            <person name="Kwon Y.M."/>
        </authorList>
    </citation>
    <scope>NUCLEOTIDE SEQUENCE [LARGE SCALE GENOMIC DNA]</scope>
    <source>
        <strain evidence="2 3">F202Z8</strain>
    </source>
</reference>
<evidence type="ECO:0000259" key="1">
    <source>
        <dbReference type="Pfam" id="PF04717"/>
    </source>
</evidence>
<name>A0A5B7SMT8_9FLAO</name>
<dbReference type="Pfam" id="PF04717">
    <property type="entry name" value="Phage_base_V"/>
    <property type="match status" value="1"/>
</dbReference>